<dbReference type="InterPro" id="IPR036942">
    <property type="entry name" value="Beta-barrel_TonB_sf"/>
</dbReference>
<dbReference type="Gene3D" id="2.170.130.10">
    <property type="entry name" value="TonB-dependent receptor, plug domain"/>
    <property type="match status" value="1"/>
</dbReference>
<evidence type="ECO:0000256" key="1">
    <source>
        <dbReference type="ARBA" id="ARBA00004571"/>
    </source>
</evidence>
<accession>A0A1D8PAQ2</accession>
<dbReference type="AlphaFoldDB" id="A0A1D8PAQ2"/>
<comment type="subcellular location">
    <subcellularLocation>
        <location evidence="1 11">Cell outer membrane</location>
        <topology evidence="1 11">Multi-pass membrane protein</topology>
    </subcellularLocation>
</comment>
<dbReference type="Pfam" id="PF07715">
    <property type="entry name" value="Plug"/>
    <property type="match status" value="1"/>
</dbReference>
<evidence type="ECO:0000313" key="13">
    <source>
        <dbReference type="EMBL" id="AOW21664.1"/>
    </source>
</evidence>
<keyword evidence="10 11" id="KW-0998">Cell outer membrane</keyword>
<dbReference type="Gene3D" id="2.40.170.20">
    <property type="entry name" value="TonB-dependent receptor, beta-barrel domain"/>
    <property type="match status" value="1"/>
</dbReference>
<evidence type="ECO:0000256" key="6">
    <source>
        <dbReference type="ARBA" id="ARBA00023004"/>
    </source>
</evidence>
<keyword evidence="2 11" id="KW-0813">Transport</keyword>
<organism evidence="13 14">
    <name type="scientific">Urechidicola croceus</name>
    <dbReference type="NCBI Taxonomy" id="1850246"/>
    <lineage>
        <taxon>Bacteria</taxon>
        <taxon>Pseudomonadati</taxon>
        <taxon>Bacteroidota</taxon>
        <taxon>Flavobacteriia</taxon>
        <taxon>Flavobacteriales</taxon>
        <taxon>Flavobacteriaceae</taxon>
        <taxon>Urechidicola</taxon>
    </lineage>
</organism>
<keyword evidence="7" id="KW-0406">Ion transport</keyword>
<dbReference type="KEGG" id="lul:LPB138_13675"/>
<gene>
    <name evidence="13" type="ORF">LPB138_13675</name>
</gene>
<dbReference type="PANTHER" id="PTHR32552">
    <property type="entry name" value="FERRICHROME IRON RECEPTOR-RELATED"/>
    <property type="match status" value="1"/>
</dbReference>
<proteinExistence type="inferred from homology"/>
<dbReference type="Gene3D" id="2.60.40.1120">
    <property type="entry name" value="Carboxypeptidase-like, regulatory domain"/>
    <property type="match status" value="1"/>
</dbReference>
<dbReference type="RefSeq" id="WP_070237824.1">
    <property type="nucleotide sequence ID" value="NZ_CP017478.1"/>
</dbReference>
<dbReference type="SUPFAM" id="SSF56935">
    <property type="entry name" value="Porins"/>
    <property type="match status" value="1"/>
</dbReference>
<keyword evidence="5 11" id="KW-0812">Transmembrane</keyword>
<dbReference type="SUPFAM" id="SSF49464">
    <property type="entry name" value="Carboxypeptidase regulatory domain-like"/>
    <property type="match status" value="1"/>
</dbReference>
<evidence type="ECO:0000256" key="10">
    <source>
        <dbReference type="ARBA" id="ARBA00023237"/>
    </source>
</evidence>
<dbReference type="InterPro" id="IPR039426">
    <property type="entry name" value="TonB-dep_rcpt-like"/>
</dbReference>
<name>A0A1D8PAQ2_9FLAO</name>
<evidence type="ECO:0000256" key="4">
    <source>
        <dbReference type="ARBA" id="ARBA00022496"/>
    </source>
</evidence>
<evidence type="ECO:0000256" key="3">
    <source>
        <dbReference type="ARBA" id="ARBA00022452"/>
    </source>
</evidence>
<evidence type="ECO:0000256" key="9">
    <source>
        <dbReference type="ARBA" id="ARBA00023136"/>
    </source>
</evidence>
<keyword evidence="9 11" id="KW-0472">Membrane</keyword>
<keyword evidence="8" id="KW-0798">TonB box</keyword>
<keyword evidence="6" id="KW-0408">Iron</keyword>
<keyword evidence="14" id="KW-1185">Reference proteome</keyword>
<evidence type="ECO:0000256" key="7">
    <source>
        <dbReference type="ARBA" id="ARBA00023065"/>
    </source>
</evidence>
<dbReference type="InterPro" id="IPR008969">
    <property type="entry name" value="CarboxyPept-like_regulatory"/>
</dbReference>
<protein>
    <submittedName>
        <fullName evidence="13">TonB-dependent receptor</fullName>
    </submittedName>
</protein>
<feature type="domain" description="TonB-dependent receptor plug" evidence="12">
    <location>
        <begin position="121"/>
        <end position="221"/>
    </location>
</feature>
<keyword evidence="3 11" id="KW-1134">Transmembrane beta strand</keyword>
<comment type="similarity">
    <text evidence="11">Belongs to the TonB-dependent receptor family.</text>
</comment>
<dbReference type="GO" id="GO:0009279">
    <property type="term" value="C:cell outer membrane"/>
    <property type="evidence" value="ECO:0007669"/>
    <property type="project" value="UniProtKB-SubCell"/>
</dbReference>
<evidence type="ECO:0000256" key="8">
    <source>
        <dbReference type="ARBA" id="ARBA00023077"/>
    </source>
</evidence>
<dbReference type="InterPro" id="IPR012910">
    <property type="entry name" value="Plug_dom"/>
</dbReference>
<dbReference type="PANTHER" id="PTHR32552:SF81">
    <property type="entry name" value="TONB-DEPENDENT OUTER MEMBRANE RECEPTOR"/>
    <property type="match status" value="1"/>
</dbReference>
<evidence type="ECO:0000256" key="5">
    <source>
        <dbReference type="ARBA" id="ARBA00022692"/>
    </source>
</evidence>
<evidence type="ECO:0000259" key="12">
    <source>
        <dbReference type="Pfam" id="PF07715"/>
    </source>
</evidence>
<dbReference type="InterPro" id="IPR037066">
    <property type="entry name" value="Plug_dom_sf"/>
</dbReference>
<evidence type="ECO:0000256" key="11">
    <source>
        <dbReference type="PROSITE-ProRule" id="PRU01360"/>
    </source>
</evidence>
<dbReference type="STRING" id="1850246.LPB138_13675"/>
<keyword evidence="13" id="KW-0675">Receptor</keyword>
<evidence type="ECO:0000313" key="14">
    <source>
        <dbReference type="Proteomes" id="UP000176050"/>
    </source>
</evidence>
<sequence length="745" mass="85149">MKLKIIFIIFIFLPLCSIAQESFRGMVMIQENGKISGLEGATVYWLDTDVGTTTNENGWYTIGYKPEYKKLVISFVGYQTDTIEVNSNKELHHLLKEGNELEAVEIETKRKSTSTSYLLTENTSRISSEELLKAACCNLSESFETNPSIDVNFSDAVTGTKQIQMLGLNSPYILIAQENIPTVRGASQAYGLTFTPGTWVESIQITKGAGSVVNGYESIAGQINAELVKPLTDNKFFLNAYGSNNGRVELNTHFNQKLSDKWSTGIYLHGNNRSKKIDSNDDNFLDVPLAKQINVMNRWQYQNAEKGWVSFLNLRYLSDEKQAGEINFDPDSDKFSTTIWGSEINTSRFDASLKLGYVFPEIPYQSFGFQTAFSNHKQESYYGLRTYDIEHQSVYSSLLFNSIIGDTRNKFKTGINFTYDKYKEFVSITDHSRVENSIGGFFEYTFDDLENFSLIAGIRADQHNKLDFFVTPRLHLRYAPWEKGVLRASIGRGKRSANIFAENQQLFASNRSVNIVENGGDIYGLEPEVAWNYGFSFLQGFNLFDQKGEVIFDYYKTDFTNQVVVDWENSEQISFYNIEGKSFANSFQTELSYNPFGNFDIKLSYKYYDVQTEYLSGKNEKPLIPKHRFFANLSYNTQKESESFWKFDATYNLVGRQRFPSTNESPSEFQRSAYSEKTNLLNLQVTKVFSRNFEMYLGGENITNTTQNNPIVSSENPFGSYFDSTMIYAPINGANYYLGLRYNLK</sequence>
<evidence type="ECO:0000256" key="2">
    <source>
        <dbReference type="ARBA" id="ARBA00022448"/>
    </source>
</evidence>
<dbReference type="EMBL" id="CP017478">
    <property type="protein sequence ID" value="AOW21664.1"/>
    <property type="molecule type" value="Genomic_DNA"/>
</dbReference>
<dbReference type="PROSITE" id="PS52016">
    <property type="entry name" value="TONB_DEPENDENT_REC_3"/>
    <property type="match status" value="1"/>
</dbReference>
<reference evidence="13 14" key="1">
    <citation type="submission" date="2016-10" db="EMBL/GenBank/DDBJ databases">
        <title>Lutibacter sp. LPB0138, isolated from marine gastropod.</title>
        <authorList>
            <person name="Kim E."/>
            <person name="Yi H."/>
        </authorList>
    </citation>
    <scope>NUCLEOTIDE SEQUENCE [LARGE SCALE GENOMIC DNA]</scope>
    <source>
        <strain evidence="13 14">LPB0138</strain>
    </source>
</reference>
<dbReference type="OrthoDB" id="1109239at2"/>
<keyword evidence="4" id="KW-0410">Iron transport</keyword>
<dbReference type="Pfam" id="PF13715">
    <property type="entry name" value="CarbopepD_reg_2"/>
    <property type="match status" value="1"/>
</dbReference>
<dbReference type="Proteomes" id="UP000176050">
    <property type="component" value="Chromosome"/>
</dbReference>
<dbReference type="GO" id="GO:0006826">
    <property type="term" value="P:iron ion transport"/>
    <property type="evidence" value="ECO:0007669"/>
    <property type="project" value="UniProtKB-KW"/>
</dbReference>